<dbReference type="OrthoDB" id="412788at2759"/>
<gene>
    <name evidence="2" type="ORF">B0T11DRAFT_25133</name>
</gene>
<comment type="caution">
    <text evidence="2">The sequence shown here is derived from an EMBL/GenBank/DDBJ whole genome shotgun (WGS) entry which is preliminary data.</text>
</comment>
<evidence type="ECO:0000313" key="2">
    <source>
        <dbReference type="EMBL" id="KAH7376935.1"/>
    </source>
</evidence>
<dbReference type="PANTHER" id="PTHR34598">
    <property type="entry name" value="BLL6449 PROTEIN"/>
    <property type="match status" value="1"/>
</dbReference>
<accession>A0A8K0TTW3</accession>
<reference evidence="2" key="1">
    <citation type="journal article" date="2021" name="Nat. Commun.">
        <title>Genetic determinants of endophytism in the Arabidopsis root mycobiome.</title>
        <authorList>
            <person name="Mesny F."/>
            <person name="Miyauchi S."/>
            <person name="Thiergart T."/>
            <person name="Pickel B."/>
            <person name="Atanasova L."/>
            <person name="Karlsson M."/>
            <person name="Huettel B."/>
            <person name="Barry K.W."/>
            <person name="Haridas S."/>
            <person name="Chen C."/>
            <person name="Bauer D."/>
            <person name="Andreopoulos W."/>
            <person name="Pangilinan J."/>
            <person name="LaButti K."/>
            <person name="Riley R."/>
            <person name="Lipzen A."/>
            <person name="Clum A."/>
            <person name="Drula E."/>
            <person name="Henrissat B."/>
            <person name="Kohler A."/>
            <person name="Grigoriev I.V."/>
            <person name="Martin F.M."/>
            <person name="Hacquard S."/>
        </authorList>
    </citation>
    <scope>NUCLEOTIDE SEQUENCE</scope>
    <source>
        <strain evidence="2">MPI-CAGE-AT-0016</strain>
    </source>
</reference>
<dbReference type="PANTHER" id="PTHR34598:SF3">
    <property type="entry name" value="OXIDOREDUCTASE AN1597"/>
    <property type="match status" value="1"/>
</dbReference>
<protein>
    <recommendedName>
        <fullName evidence="4">Methyltransferase</fullName>
    </recommendedName>
</protein>
<dbReference type="AlphaFoldDB" id="A0A8K0TTW3"/>
<dbReference type="NCBIfam" id="NF041278">
    <property type="entry name" value="CmcJ_NvfI_EfuI"/>
    <property type="match status" value="1"/>
</dbReference>
<dbReference type="InterPro" id="IPR044053">
    <property type="entry name" value="AsaB-like"/>
</dbReference>
<name>A0A8K0TTW3_9PEZI</name>
<dbReference type="GO" id="GO:0016491">
    <property type="term" value="F:oxidoreductase activity"/>
    <property type="evidence" value="ECO:0007669"/>
    <property type="project" value="InterPro"/>
</dbReference>
<sequence length="283" mass="31834">MAARHVATELNYYRDPGDGSAPTPVVVGSNKVTNERPTVPLAVTVTDITGEEGRYTLDKHGFQLVPHQSSHDPSFVDESALRKHYYAEMEQLYRDVTSASEVFIFGHRVRRGPSHWHSLGEGNAASRGPLHRVHVDQSYDGARLVAEKHLPADVLLAEQQRKPVPRRFQIVNIWRPIRTVRKDPLAVADAATVDDEDLVAGAIQYPDGSRAETWAVRPSERHRWYYKGGQRPDEVLFIKCFDSAEEAGLARRTPHCAFRDAEHDEAESRESVEVRAVLLFGEP</sequence>
<keyword evidence="3" id="KW-1185">Reference proteome</keyword>
<dbReference type="EMBL" id="JAGPXD010000001">
    <property type="protein sequence ID" value="KAH7376935.1"/>
    <property type="molecule type" value="Genomic_DNA"/>
</dbReference>
<evidence type="ECO:0000313" key="3">
    <source>
        <dbReference type="Proteomes" id="UP000813385"/>
    </source>
</evidence>
<dbReference type="Proteomes" id="UP000813385">
    <property type="component" value="Unassembled WGS sequence"/>
</dbReference>
<proteinExistence type="inferred from homology"/>
<organism evidence="2 3">
    <name type="scientific">Plectosphaerella cucumerina</name>
    <dbReference type="NCBI Taxonomy" id="40658"/>
    <lineage>
        <taxon>Eukaryota</taxon>
        <taxon>Fungi</taxon>
        <taxon>Dikarya</taxon>
        <taxon>Ascomycota</taxon>
        <taxon>Pezizomycotina</taxon>
        <taxon>Sordariomycetes</taxon>
        <taxon>Hypocreomycetidae</taxon>
        <taxon>Glomerellales</taxon>
        <taxon>Plectosphaerellaceae</taxon>
        <taxon>Plectosphaerella</taxon>
    </lineage>
</organism>
<evidence type="ECO:0008006" key="4">
    <source>
        <dbReference type="Google" id="ProtNLM"/>
    </source>
</evidence>
<evidence type="ECO:0000256" key="1">
    <source>
        <dbReference type="ARBA" id="ARBA00023604"/>
    </source>
</evidence>
<comment type="similarity">
    <text evidence="1">Belongs to the asaB hydroxylase/desaturase family.</text>
</comment>